<feature type="non-terminal residue" evidence="2">
    <location>
        <position position="234"/>
    </location>
</feature>
<dbReference type="PANTHER" id="PTHR31339:SF9">
    <property type="entry name" value="PLASMIN AND FIBRONECTIN-BINDING PROTEIN A"/>
    <property type="match status" value="1"/>
</dbReference>
<evidence type="ECO:0000313" key="2">
    <source>
        <dbReference type="EMBL" id="GAJ02740.1"/>
    </source>
</evidence>
<dbReference type="InterPro" id="IPR012334">
    <property type="entry name" value="Pectin_lyas_fold"/>
</dbReference>
<proteinExistence type="predicted"/>
<dbReference type="Gene3D" id="2.160.20.10">
    <property type="entry name" value="Single-stranded right-handed beta-helix, Pectin lyase-like"/>
    <property type="match status" value="1"/>
</dbReference>
<reference evidence="2" key="1">
    <citation type="journal article" date="2014" name="Front. Microbiol.">
        <title>High frequency of phylogenetically diverse reductive dehalogenase-homologous genes in deep subseafloor sedimentary metagenomes.</title>
        <authorList>
            <person name="Kawai M."/>
            <person name="Futagami T."/>
            <person name="Toyoda A."/>
            <person name="Takaki Y."/>
            <person name="Nishi S."/>
            <person name="Hori S."/>
            <person name="Arai W."/>
            <person name="Tsubouchi T."/>
            <person name="Morono Y."/>
            <person name="Uchiyama I."/>
            <person name="Ito T."/>
            <person name="Fujiyama A."/>
            <person name="Inagaki F."/>
            <person name="Takami H."/>
        </authorList>
    </citation>
    <scope>NUCLEOTIDE SEQUENCE</scope>
    <source>
        <strain evidence="2">Expedition CK06-06</strain>
    </source>
</reference>
<dbReference type="InterPro" id="IPR024535">
    <property type="entry name" value="RHGA/B-epi-like_pectate_lyase"/>
</dbReference>
<evidence type="ECO:0000259" key="1">
    <source>
        <dbReference type="Pfam" id="PF12708"/>
    </source>
</evidence>
<dbReference type="SUPFAM" id="SSF51126">
    <property type="entry name" value="Pectin lyase-like"/>
    <property type="match status" value="1"/>
</dbReference>
<accession>X1VAI8</accession>
<dbReference type="InterPro" id="IPR011050">
    <property type="entry name" value="Pectin_lyase_fold/virulence"/>
</dbReference>
<sequence length="234" mass="25649">PEKVLVVVFCLGLLVGPACRANAGWEQVSEILSRIHAPQFPDRDFNITDYGAIGDGKTDCTEAFKKAISAAYQAGGGRVLVGTGSFLTGAIHLKSNVNLHVSEGAVIKFSVDPNRYLPAVYTRFEGVECMNYSPLVYAYEQENIAITGKGTLDGQASDENWWRWKGTQADDVKTLRNQGEAGVPVNKRVFGAGKKLRPNMIQPYKCKNVLIEGLTIRNSPMWHIHPVLSTNVIV</sequence>
<feature type="domain" description="Rhamnogalacturonase A/B/Epimerase-like pectate lyase" evidence="1">
    <location>
        <begin position="45"/>
        <end position="99"/>
    </location>
</feature>
<dbReference type="PANTHER" id="PTHR31339">
    <property type="entry name" value="PECTIN LYASE-RELATED"/>
    <property type="match status" value="1"/>
</dbReference>
<dbReference type="InterPro" id="IPR051801">
    <property type="entry name" value="GH28_Enzymes"/>
</dbReference>
<organism evidence="2">
    <name type="scientific">marine sediment metagenome</name>
    <dbReference type="NCBI Taxonomy" id="412755"/>
    <lineage>
        <taxon>unclassified sequences</taxon>
        <taxon>metagenomes</taxon>
        <taxon>ecological metagenomes</taxon>
    </lineage>
</organism>
<dbReference type="AlphaFoldDB" id="X1VAI8"/>
<dbReference type="EMBL" id="BARW01033906">
    <property type="protein sequence ID" value="GAJ02740.1"/>
    <property type="molecule type" value="Genomic_DNA"/>
</dbReference>
<feature type="non-terminal residue" evidence="2">
    <location>
        <position position="1"/>
    </location>
</feature>
<protein>
    <recommendedName>
        <fullName evidence="1">Rhamnogalacturonase A/B/Epimerase-like pectate lyase domain-containing protein</fullName>
    </recommendedName>
</protein>
<comment type="caution">
    <text evidence="2">The sequence shown here is derived from an EMBL/GenBank/DDBJ whole genome shotgun (WGS) entry which is preliminary data.</text>
</comment>
<gene>
    <name evidence="2" type="ORF">S12H4_53289</name>
</gene>
<dbReference type="Pfam" id="PF12708">
    <property type="entry name" value="Pect-lyase_RHGA_epim"/>
    <property type="match status" value="1"/>
</dbReference>
<name>X1VAI8_9ZZZZ</name>